<dbReference type="AlphaFoldDB" id="A0A497XJJ4"/>
<evidence type="ECO:0000259" key="2">
    <source>
        <dbReference type="Pfam" id="PF04892"/>
    </source>
</evidence>
<comment type="caution">
    <text evidence="3">The sequence shown here is derived from an EMBL/GenBank/DDBJ whole genome shotgun (WGS) entry which is preliminary data.</text>
</comment>
<feature type="transmembrane region" description="Helical" evidence="1">
    <location>
        <begin position="165"/>
        <end position="186"/>
    </location>
</feature>
<dbReference type="RefSeq" id="WP_165904745.1">
    <property type="nucleotide sequence ID" value="NZ_BHVV01000001.1"/>
</dbReference>
<dbReference type="InterPro" id="IPR006976">
    <property type="entry name" value="VanZ-like"/>
</dbReference>
<dbReference type="Pfam" id="PF04892">
    <property type="entry name" value="VanZ"/>
    <property type="match status" value="1"/>
</dbReference>
<feature type="transmembrane region" description="Helical" evidence="1">
    <location>
        <begin position="239"/>
        <end position="259"/>
    </location>
</feature>
<dbReference type="EMBL" id="RCCI01000004">
    <property type="protein sequence ID" value="RLJ68081.1"/>
    <property type="molecule type" value="Genomic_DNA"/>
</dbReference>
<feature type="transmembrane region" description="Helical" evidence="1">
    <location>
        <begin position="297"/>
        <end position="314"/>
    </location>
</feature>
<sequence>MRSRTTESAAAAESRLPLYLASAYTLLAVYGSLYPFSGWRDSGVPLTEFLGAAWPRYYTAFDLVANFVAYLPLGFLWVPALRPLIGTAAAVVVATSVGTGFSLSVEMLQNFLPSRVPSNVDLGGNALGTLAGALAGARWGRALLDGGRIDALRRKFLMHGRAGDVGLLLIALWLLAQLNPLTLLFGTGELRSLLELQAPLPYSAQAFADIEAATVCAQTVAIGLIAGRLARGSQRERQALALGLVGAGLLVKTLALALLMQGAQALAWATTGSLVGLGAGLLILIAVTPAPTFLRQALAALALLVATALVNLAPDNPYLINTQHFWFAGQFLNFNGATSLASSLWPFLALPWLFLLRPRHE</sequence>
<keyword evidence="1" id="KW-0812">Transmembrane</keyword>
<evidence type="ECO:0000313" key="3">
    <source>
        <dbReference type="EMBL" id="RLJ68081.1"/>
    </source>
</evidence>
<feature type="transmembrane region" description="Helical" evidence="1">
    <location>
        <begin position="334"/>
        <end position="356"/>
    </location>
</feature>
<feature type="domain" description="VanZ-like" evidence="2">
    <location>
        <begin position="33"/>
        <end position="134"/>
    </location>
</feature>
<feature type="transmembrane region" description="Helical" evidence="1">
    <location>
        <begin position="206"/>
        <end position="227"/>
    </location>
</feature>
<gene>
    <name evidence="3" type="ORF">DFR35_0635</name>
</gene>
<dbReference type="Proteomes" id="UP000268908">
    <property type="component" value="Unassembled WGS sequence"/>
</dbReference>
<feature type="transmembrane region" description="Helical" evidence="1">
    <location>
        <begin position="16"/>
        <end position="37"/>
    </location>
</feature>
<accession>A0A497XJJ4</accession>
<keyword evidence="4" id="KW-1185">Reference proteome</keyword>
<feature type="transmembrane region" description="Helical" evidence="1">
    <location>
        <begin position="265"/>
        <end position="285"/>
    </location>
</feature>
<feature type="transmembrane region" description="Helical" evidence="1">
    <location>
        <begin position="84"/>
        <end position="105"/>
    </location>
</feature>
<keyword evidence="1" id="KW-0472">Membrane</keyword>
<reference evidence="3 4" key="1">
    <citation type="submission" date="2018-10" db="EMBL/GenBank/DDBJ databases">
        <title>Genomic Encyclopedia of Type Strains, Phase IV (KMG-IV): sequencing the most valuable type-strain genomes for metagenomic binning, comparative biology and taxonomic classification.</title>
        <authorList>
            <person name="Goeker M."/>
        </authorList>
    </citation>
    <scope>NUCLEOTIDE SEQUENCE [LARGE SCALE GENOMIC DNA]</scope>
    <source>
        <strain evidence="3 4">DSM 26916</strain>
    </source>
</reference>
<feature type="transmembrane region" description="Helical" evidence="1">
    <location>
        <begin position="57"/>
        <end position="77"/>
    </location>
</feature>
<proteinExistence type="predicted"/>
<keyword evidence="1" id="KW-1133">Transmembrane helix</keyword>
<evidence type="ECO:0000313" key="4">
    <source>
        <dbReference type="Proteomes" id="UP000268908"/>
    </source>
</evidence>
<organism evidence="3 4">
    <name type="scientific">Sulfurisoma sediminicola</name>
    <dbReference type="NCBI Taxonomy" id="1381557"/>
    <lineage>
        <taxon>Bacteria</taxon>
        <taxon>Pseudomonadati</taxon>
        <taxon>Pseudomonadota</taxon>
        <taxon>Betaproteobacteria</taxon>
        <taxon>Nitrosomonadales</taxon>
        <taxon>Sterolibacteriaceae</taxon>
        <taxon>Sulfurisoma</taxon>
    </lineage>
</organism>
<feature type="transmembrane region" description="Helical" evidence="1">
    <location>
        <begin position="125"/>
        <end position="144"/>
    </location>
</feature>
<protein>
    <submittedName>
        <fullName evidence="3">VanZ like protein</fullName>
    </submittedName>
</protein>
<name>A0A497XJJ4_9PROT</name>
<evidence type="ECO:0000256" key="1">
    <source>
        <dbReference type="SAM" id="Phobius"/>
    </source>
</evidence>